<protein>
    <recommendedName>
        <fullName evidence="5">Solute-binding protein family 5 domain-containing protein</fullName>
    </recommendedName>
</protein>
<evidence type="ECO:0000313" key="7">
    <source>
        <dbReference type="Proteomes" id="UP000824082"/>
    </source>
</evidence>
<keyword evidence="4" id="KW-0732">Signal</keyword>
<keyword evidence="3" id="KW-0813">Transport</keyword>
<dbReference type="InterPro" id="IPR039424">
    <property type="entry name" value="SBP_5"/>
</dbReference>
<accession>A0A9D1IRK6</accession>
<evidence type="ECO:0000313" key="6">
    <source>
        <dbReference type="EMBL" id="HIU42575.1"/>
    </source>
</evidence>
<sequence length="481" mass="52381">MKALSKIHGILALLLCCLVFFSGCRSTEGTMEPDPPEDTPLLTVLMDQLPESLDPLEADTPEAAALTNYLCDGLLEYNAETGRPGPCLAQSWDVSEDGLTLTLYLETDAVFADGASVDAQAVVQNIQRWQSHGSESLREQLAAIQSVQVNGTSQVVLTLSQPDAGLFAVLCSPETRLVSPNAISQGTVGENPQGAGMYQLEDRQNGVVVLGQREDYFKGEAPHQQVEFRSATAQQAQEWMSQSENYLVAGDLVSDIAISDGYQRLTATGFHSYQLYLNVQQLPLSTVRQLIGQTIQNGVSIPTGYLDQGGLLPDAVYQGQDVVFSANTNATLAQYSYSSLTLIVEKEDSLALDLAQRIQQALSQQYCTLEIQVLEEAAFAQALAQGEYHLCLMGETILDCSDWLAQFSFSDTDPTHLENDSLRKQAISLTAQNFDKARTDGLEIFCSDLAQQAAVLPICQNGISVLSSREYYLDPWGCFLA</sequence>
<dbReference type="SUPFAM" id="SSF53850">
    <property type="entry name" value="Periplasmic binding protein-like II"/>
    <property type="match status" value="1"/>
</dbReference>
<dbReference type="AlphaFoldDB" id="A0A9D1IRK6"/>
<dbReference type="InterPro" id="IPR030678">
    <property type="entry name" value="Peptide/Ni-bd"/>
</dbReference>
<gene>
    <name evidence="6" type="ORF">IAD19_08515</name>
</gene>
<evidence type="ECO:0000256" key="1">
    <source>
        <dbReference type="ARBA" id="ARBA00004196"/>
    </source>
</evidence>
<comment type="subcellular location">
    <subcellularLocation>
        <location evidence="1">Cell envelope</location>
    </subcellularLocation>
</comment>
<comment type="similarity">
    <text evidence="2">Belongs to the bacterial solute-binding protein 5 family.</text>
</comment>
<comment type="caution">
    <text evidence="6">The sequence shown here is derived from an EMBL/GenBank/DDBJ whole genome shotgun (WGS) entry which is preliminary data.</text>
</comment>
<dbReference type="PANTHER" id="PTHR30290">
    <property type="entry name" value="PERIPLASMIC BINDING COMPONENT OF ABC TRANSPORTER"/>
    <property type="match status" value="1"/>
</dbReference>
<evidence type="ECO:0000259" key="5">
    <source>
        <dbReference type="Pfam" id="PF00496"/>
    </source>
</evidence>
<proteinExistence type="inferred from homology"/>
<evidence type="ECO:0000256" key="4">
    <source>
        <dbReference type="ARBA" id="ARBA00022729"/>
    </source>
</evidence>
<dbReference type="GO" id="GO:0042597">
    <property type="term" value="C:periplasmic space"/>
    <property type="evidence" value="ECO:0007669"/>
    <property type="project" value="UniProtKB-ARBA"/>
</dbReference>
<dbReference type="PANTHER" id="PTHR30290:SF10">
    <property type="entry name" value="PERIPLASMIC OLIGOPEPTIDE-BINDING PROTEIN-RELATED"/>
    <property type="match status" value="1"/>
</dbReference>
<dbReference type="PIRSF" id="PIRSF002741">
    <property type="entry name" value="MppA"/>
    <property type="match status" value="1"/>
</dbReference>
<evidence type="ECO:0000256" key="3">
    <source>
        <dbReference type="ARBA" id="ARBA00022448"/>
    </source>
</evidence>
<dbReference type="GO" id="GO:0030313">
    <property type="term" value="C:cell envelope"/>
    <property type="evidence" value="ECO:0007669"/>
    <property type="project" value="UniProtKB-SubCell"/>
</dbReference>
<dbReference type="GO" id="GO:1904680">
    <property type="term" value="F:peptide transmembrane transporter activity"/>
    <property type="evidence" value="ECO:0007669"/>
    <property type="project" value="TreeGrafter"/>
</dbReference>
<dbReference type="EMBL" id="DVMX01000161">
    <property type="protein sequence ID" value="HIU42575.1"/>
    <property type="molecule type" value="Genomic_DNA"/>
</dbReference>
<evidence type="ECO:0000256" key="2">
    <source>
        <dbReference type="ARBA" id="ARBA00005695"/>
    </source>
</evidence>
<organism evidence="6 7">
    <name type="scientific">Candidatus Egerieicola faecale</name>
    <dbReference type="NCBI Taxonomy" id="2840774"/>
    <lineage>
        <taxon>Bacteria</taxon>
        <taxon>Bacillati</taxon>
        <taxon>Bacillota</taxon>
        <taxon>Clostridia</taxon>
        <taxon>Eubacteriales</taxon>
        <taxon>Oscillospiraceae</taxon>
        <taxon>Oscillospiraceae incertae sedis</taxon>
        <taxon>Candidatus Egerieicola</taxon>
    </lineage>
</organism>
<dbReference type="InterPro" id="IPR000914">
    <property type="entry name" value="SBP_5_dom"/>
</dbReference>
<dbReference type="GO" id="GO:0043190">
    <property type="term" value="C:ATP-binding cassette (ABC) transporter complex"/>
    <property type="evidence" value="ECO:0007669"/>
    <property type="project" value="InterPro"/>
</dbReference>
<dbReference type="Gene3D" id="3.10.105.10">
    <property type="entry name" value="Dipeptide-binding Protein, Domain 3"/>
    <property type="match status" value="1"/>
</dbReference>
<dbReference type="GO" id="GO:0015833">
    <property type="term" value="P:peptide transport"/>
    <property type="evidence" value="ECO:0007669"/>
    <property type="project" value="TreeGrafter"/>
</dbReference>
<dbReference type="Gene3D" id="3.40.190.10">
    <property type="entry name" value="Periplasmic binding protein-like II"/>
    <property type="match status" value="1"/>
</dbReference>
<reference evidence="6" key="1">
    <citation type="submission" date="2020-10" db="EMBL/GenBank/DDBJ databases">
        <authorList>
            <person name="Gilroy R."/>
        </authorList>
    </citation>
    <scope>NUCLEOTIDE SEQUENCE</scope>
    <source>
        <strain evidence="6">4509</strain>
    </source>
</reference>
<dbReference type="PROSITE" id="PS51257">
    <property type="entry name" value="PROKAR_LIPOPROTEIN"/>
    <property type="match status" value="1"/>
</dbReference>
<name>A0A9D1IRK6_9FIRM</name>
<dbReference type="Proteomes" id="UP000824082">
    <property type="component" value="Unassembled WGS sequence"/>
</dbReference>
<dbReference type="Pfam" id="PF00496">
    <property type="entry name" value="SBP_bac_5"/>
    <property type="match status" value="1"/>
</dbReference>
<reference evidence="6" key="2">
    <citation type="journal article" date="2021" name="PeerJ">
        <title>Extensive microbial diversity within the chicken gut microbiome revealed by metagenomics and culture.</title>
        <authorList>
            <person name="Gilroy R."/>
            <person name="Ravi A."/>
            <person name="Getino M."/>
            <person name="Pursley I."/>
            <person name="Horton D.L."/>
            <person name="Alikhan N.F."/>
            <person name="Baker D."/>
            <person name="Gharbi K."/>
            <person name="Hall N."/>
            <person name="Watson M."/>
            <person name="Adriaenssens E.M."/>
            <person name="Foster-Nyarko E."/>
            <person name="Jarju S."/>
            <person name="Secka A."/>
            <person name="Antonio M."/>
            <person name="Oren A."/>
            <person name="Chaudhuri R.R."/>
            <person name="La Ragione R."/>
            <person name="Hildebrand F."/>
            <person name="Pallen M.J."/>
        </authorList>
    </citation>
    <scope>NUCLEOTIDE SEQUENCE</scope>
    <source>
        <strain evidence="6">4509</strain>
    </source>
</reference>
<feature type="domain" description="Solute-binding protein family 5" evidence="5">
    <location>
        <begin position="84"/>
        <end position="288"/>
    </location>
</feature>